<evidence type="ECO:0000256" key="4">
    <source>
        <dbReference type="ARBA" id="ARBA00022989"/>
    </source>
</evidence>
<keyword evidence="9" id="KW-1185">Reference proteome</keyword>
<dbReference type="InterPro" id="IPR000109">
    <property type="entry name" value="POT_fam"/>
</dbReference>
<dbReference type="Gene3D" id="1.20.1250.20">
    <property type="entry name" value="MFS general substrate transporter like domains"/>
    <property type="match status" value="2"/>
</dbReference>
<evidence type="ECO:0000256" key="2">
    <source>
        <dbReference type="ARBA" id="ARBA00005982"/>
    </source>
</evidence>
<keyword evidence="3 7" id="KW-0812">Transmembrane</keyword>
<dbReference type="EMBL" id="CAJPDR010000915">
    <property type="protein sequence ID" value="CAF9943176.1"/>
    <property type="molecule type" value="Genomic_DNA"/>
</dbReference>
<gene>
    <name evidence="8" type="primary">PTR2</name>
    <name evidence="8" type="ORF">ALECFALPRED_010762</name>
</gene>
<sequence>MSRPDRDPVGGSILEEEATRVVEGSHDEDAETPTAPAIPKDRPWQATLFSTLADSISRRLVSWREKTLDNLFPSSFEYTPIEMNDRSLGPAGYNSNKSKFDMAGGIRVAGTEIENTKAKSTAIMEEDESDQTFASDLGSFGGDEPTEEELATLRKVADHMPWSAFIVALVELCERFTYYGLSGPFQNYIQYHPHDTPVRGGIGLGQTGATGLTNFFQFWCYGTPILGAIVSDQYLGKYKTILYSAYVYMAGVLVLFCTSLPWAIEHGAALGGLIAAMAIIGLGTGGIKSNVSPLVAEQYRQTKMTIRVLKNGERVIVDPAITIQRIYMNIDPLTIIFLIPIFDRLLYPGLRKIGIPFRPITRITWGFVFGAVAMAYAAIVQHLIYSSPPCYNAPLACDASHLPNQVHVAVQTPAYFFIAVSEIFASITGLEYAFTKAPPSMKSFVMSIFLLQSAFGSALGIALAPVAKDPALVWLYTGLCIATMIAAGLFWICFKHLNATEESMNALENRGEKAVGTGALDHNVEGRNRAATSEAEV</sequence>
<dbReference type="InterPro" id="IPR036259">
    <property type="entry name" value="MFS_trans_sf"/>
</dbReference>
<reference evidence="8" key="1">
    <citation type="submission" date="2021-03" db="EMBL/GenBank/DDBJ databases">
        <authorList>
            <person name="Tagirdzhanova G."/>
        </authorList>
    </citation>
    <scope>NUCLEOTIDE SEQUENCE</scope>
</reference>
<dbReference type="GO" id="GO:0022857">
    <property type="term" value="F:transmembrane transporter activity"/>
    <property type="evidence" value="ECO:0007669"/>
    <property type="project" value="InterPro"/>
</dbReference>
<dbReference type="OrthoDB" id="8904098at2759"/>
<feature type="transmembrane region" description="Helical" evidence="7">
    <location>
        <begin position="414"/>
        <end position="434"/>
    </location>
</feature>
<feature type="transmembrane region" description="Helical" evidence="7">
    <location>
        <begin position="363"/>
        <end position="385"/>
    </location>
</feature>
<dbReference type="SUPFAM" id="SSF103473">
    <property type="entry name" value="MFS general substrate transporter"/>
    <property type="match status" value="1"/>
</dbReference>
<evidence type="ECO:0000256" key="5">
    <source>
        <dbReference type="ARBA" id="ARBA00023136"/>
    </source>
</evidence>
<feature type="compositionally biased region" description="Basic and acidic residues" evidence="6">
    <location>
        <begin position="17"/>
        <end position="27"/>
    </location>
</feature>
<feature type="transmembrane region" description="Helical" evidence="7">
    <location>
        <begin position="241"/>
        <end position="260"/>
    </location>
</feature>
<accession>A0A8H3J964</accession>
<dbReference type="AlphaFoldDB" id="A0A8H3J964"/>
<dbReference type="InterPro" id="IPR018456">
    <property type="entry name" value="PTR2_symporter_CS"/>
</dbReference>
<organism evidence="8 9">
    <name type="scientific">Alectoria fallacina</name>
    <dbReference type="NCBI Taxonomy" id="1903189"/>
    <lineage>
        <taxon>Eukaryota</taxon>
        <taxon>Fungi</taxon>
        <taxon>Dikarya</taxon>
        <taxon>Ascomycota</taxon>
        <taxon>Pezizomycotina</taxon>
        <taxon>Lecanoromycetes</taxon>
        <taxon>OSLEUM clade</taxon>
        <taxon>Lecanoromycetidae</taxon>
        <taxon>Lecanorales</taxon>
        <taxon>Lecanorineae</taxon>
        <taxon>Parmeliaceae</taxon>
        <taxon>Alectoria</taxon>
    </lineage>
</organism>
<keyword evidence="5 7" id="KW-0472">Membrane</keyword>
<dbReference type="PANTHER" id="PTHR11654">
    <property type="entry name" value="OLIGOPEPTIDE TRANSPORTER-RELATED"/>
    <property type="match status" value="1"/>
</dbReference>
<evidence type="ECO:0000313" key="9">
    <source>
        <dbReference type="Proteomes" id="UP000664203"/>
    </source>
</evidence>
<evidence type="ECO:0000256" key="3">
    <source>
        <dbReference type="ARBA" id="ARBA00022692"/>
    </source>
</evidence>
<evidence type="ECO:0000256" key="6">
    <source>
        <dbReference type="SAM" id="MobiDB-lite"/>
    </source>
</evidence>
<evidence type="ECO:0000256" key="7">
    <source>
        <dbReference type="SAM" id="Phobius"/>
    </source>
</evidence>
<evidence type="ECO:0000313" key="8">
    <source>
        <dbReference type="EMBL" id="CAF9943176.1"/>
    </source>
</evidence>
<dbReference type="Pfam" id="PF00854">
    <property type="entry name" value="PTR2"/>
    <property type="match status" value="2"/>
</dbReference>
<evidence type="ECO:0000256" key="1">
    <source>
        <dbReference type="ARBA" id="ARBA00004141"/>
    </source>
</evidence>
<comment type="subcellular location">
    <subcellularLocation>
        <location evidence="1">Membrane</location>
        <topology evidence="1">Multi-pass membrane protein</topology>
    </subcellularLocation>
</comment>
<feature type="transmembrane region" description="Helical" evidence="7">
    <location>
        <begin position="446"/>
        <end position="467"/>
    </location>
</feature>
<protein>
    <submittedName>
        <fullName evidence="8">Peptide transporter ptr2</fullName>
    </submittedName>
</protein>
<feature type="transmembrane region" description="Helical" evidence="7">
    <location>
        <begin position="473"/>
        <end position="494"/>
    </location>
</feature>
<name>A0A8H3J964_9LECA</name>
<keyword evidence="4 7" id="KW-1133">Transmembrane helix</keyword>
<feature type="transmembrane region" description="Helical" evidence="7">
    <location>
        <begin position="267"/>
        <end position="287"/>
    </location>
</feature>
<comment type="similarity">
    <text evidence="2">Belongs to the major facilitator superfamily. Proton-dependent oligopeptide transporter (POT/PTR) (TC 2.A.17) family.</text>
</comment>
<proteinExistence type="inferred from homology"/>
<dbReference type="GO" id="GO:0016020">
    <property type="term" value="C:membrane"/>
    <property type="evidence" value="ECO:0007669"/>
    <property type="project" value="UniProtKB-SubCell"/>
</dbReference>
<comment type="caution">
    <text evidence="8">The sequence shown here is derived from an EMBL/GenBank/DDBJ whole genome shotgun (WGS) entry which is preliminary data.</text>
</comment>
<dbReference type="GO" id="GO:0006857">
    <property type="term" value="P:oligopeptide transport"/>
    <property type="evidence" value="ECO:0007669"/>
    <property type="project" value="InterPro"/>
</dbReference>
<feature type="region of interest" description="Disordered" evidence="6">
    <location>
        <begin position="1"/>
        <end position="42"/>
    </location>
</feature>
<dbReference type="PROSITE" id="PS01022">
    <property type="entry name" value="PTR2_1"/>
    <property type="match status" value="1"/>
</dbReference>
<dbReference type="Proteomes" id="UP000664203">
    <property type="component" value="Unassembled WGS sequence"/>
</dbReference>